<reference evidence="9" key="1">
    <citation type="journal article" date="2020" name="mSystems">
        <title>Genome- and Community-Level Interaction Insights into Carbon Utilization and Element Cycling Functions of Hydrothermarchaeota in Hydrothermal Sediment.</title>
        <authorList>
            <person name="Zhou Z."/>
            <person name="Liu Y."/>
            <person name="Xu W."/>
            <person name="Pan J."/>
            <person name="Luo Z.H."/>
            <person name="Li M."/>
        </authorList>
    </citation>
    <scope>NUCLEOTIDE SEQUENCE [LARGE SCALE GENOMIC DNA]</scope>
    <source>
        <strain evidence="9">SpSt-143</strain>
    </source>
</reference>
<name>A0A7V2B2A6_RHOMR</name>
<dbReference type="GO" id="GO:0005615">
    <property type="term" value="C:extracellular space"/>
    <property type="evidence" value="ECO:0007669"/>
    <property type="project" value="TreeGrafter"/>
</dbReference>
<evidence type="ECO:0000256" key="7">
    <source>
        <dbReference type="PROSITE-ProRule" id="PRU01379"/>
    </source>
</evidence>
<proteinExistence type="inferred from homology"/>
<comment type="caution">
    <text evidence="7">Lacks conserved residue(s) required for the propagation of feature annotation.</text>
</comment>
<dbReference type="SUPFAM" id="SSF53187">
    <property type="entry name" value="Zn-dependent exopeptidases"/>
    <property type="match status" value="1"/>
</dbReference>
<dbReference type="GO" id="GO:0004181">
    <property type="term" value="F:metallocarboxypeptidase activity"/>
    <property type="evidence" value="ECO:0007669"/>
    <property type="project" value="InterPro"/>
</dbReference>
<keyword evidence="3" id="KW-0645">Protease</keyword>
<dbReference type="InterPro" id="IPR029062">
    <property type="entry name" value="Class_I_gatase-like"/>
</dbReference>
<sequence>MRLNRFVSGLFGLLLPVLPVLRLAAQVPLLSPEAFLGYPLGSRFTPYAQVVAYVEYVARTSPRVQLLRYGESYEGRPLLLAILSSPENLARLETLRTDNLRRAGRLPGTPHPEGPVFIWLSYNVHGNEAASTEAALQTLYALAHPDSQRTGSWLQQAVVFLDPCLNPDGRERYVQWYHQTQGVRPDPNPLAREHHEPWPGGRTNHYYFDLNRDWAWATQQETQARLALYLQWMPQVHVDFHEQGIEEPYYFAPAARPIHALIADWQRALQDSIGRNHARYFDASAQLYFTREVFDLFYPGYGDTWPSFNGAIGMTYEQGGGARAGLAVRLPEGDTLTLAARIRNHYMTALSTIEAAVRLRNVLLTQFIHYFAQAQTQPRGPYQAFLLRHTSSSDRLEALTALLDRQGIRYGTLSRPRRVEGINYATGLRQQLEAQPGDLVVSVYQPAGVLAQVLFDPEPSLPDSLTYDITSWALPFAFGMEAYALTTRLDPDQPWISRPIPSNAHSQPYAYLVRWSGLNTARFLSALLTAGVNVRVATIPLRLGGQRFEAGTLILTRAGNAHLGSHFDQMVQETAAHYRVPTYAIASGLAEDGPDLGSTQIRLIKRPQVYILAGPPAKATAVGEVWHFFEQVLHYPATLLTADQLGGLVLEDGDVLILPDGSYSSRAVAIEPLLEGVRRGARLIALEGALELLVGQKGIALKRRNEPEERDLKQPSLYRERERTVLSRQVLGAIYPTQLDTTHPLAFGLDRYFTLKQRAQSYELLEEGWNVAWLEAGRPRSGFAGYRTSAQLTQTLVAGTQPWGKGSIVYFVDNPLFRGFWYAGQLLFTNAVFFRE</sequence>
<evidence type="ECO:0000313" key="9">
    <source>
        <dbReference type="EMBL" id="HER96925.1"/>
    </source>
</evidence>
<evidence type="ECO:0000256" key="3">
    <source>
        <dbReference type="ARBA" id="ARBA00022670"/>
    </source>
</evidence>
<evidence type="ECO:0000256" key="2">
    <source>
        <dbReference type="ARBA" id="ARBA00005988"/>
    </source>
</evidence>
<protein>
    <submittedName>
        <fullName evidence="9">Zinc carboxypeptidase</fullName>
    </submittedName>
</protein>
<dbReference type="GO" id="GO:0008270">
    <property type="term" value="F:zinc ion binding"/>
    <property type="evidence" value="ECO:0007669"/>
    <property type="project" value="InterPro"/>
</dbReference>
<accession>A0A7V2B2A6</accession>
<evidence type="ECO:0000256" key="6">
    <source>
        <dbReference type="ARBA" id="ARBA00023049"/>
    </source>
</evidence>
<keyword evidence="9" id="KW-0121">Carboxypeptidase</keyword>
<dbReference type="GO" id="GO:0006508">
    <property type="term" value="P:proteolysis"/>
    <property type="evidence" value="ECO:0007669"/>
    <property type="project" value="UniProtKB-KW"/>
</dbReference>
<dbReference type="CDD" id="cd06238">
    <property type="entry name" value="M14-like"/>
    <property type="match status" value="1"/>
</dbReference>
<dbReference type="PANTHER" id="PTHR11705:SF143">
    <property type="entry name" value="SLL0236 PROTEIN"/>
    <property type="match status" value="1"/>
</dbReference>
<dbReference type="EMBL" id="DSGB01000006">
    <property type="protein sequence ID" value="HER96925.1"/>
    <property type="molecule type" value="Genomic_DNA"/>
</dbReference>
<dbReference type="AlphaFoldDB" id="A0A7V2B2A6"/>
<evidence type="ECO:0000256" key="4">
    <source>
        <dbReference type="ARBA" id="ARBA00022801"/>
    </source>
</evidence>
<keyword evidence="6" id="KW-0482">Metalloprotease</keyword>
<keyword evidence="5" id="KW-0862">Zinc</keyword>
<comment type="cofactor">
    <cofactor evidence="1">
        <name>Zn(2+)</name>
        <dbReference type="ChEBI" id="CHEBI:29105"/>
    </cofactor>
</comment>
<dbReference type="InterPro" id="IPR000834">
    <property type="entry name" value="Peptidase_M14"/>
</dbReference>
<dbReference type="SMART" id="SM00631">
    <property type="entry name" value="Zn_pept"/>
    <property type="match status" value="1"/>
</dbReference>
<dbReference type="Gene3D" id="3.40.630.10">
    <property type="entry name" value="Zn peptidases"/>
    <property type="match status" value="1"/>
</dbReference>
<gene>
    <name evidence="9" type="ORF">ENO59_10525</name>
</gene>
<dbReference type="PANTHER" id="PTHR11705">
    <property type="entry name" value="PROTEASE FAMILY M14 CARBOXYPEPTIDASE A,B"/>
    <property type="match status" value="1"/>
</dbReference>
<evidence type="ECO:0000256" key="5">
    <source>
        <dbReference type="ARBA" id="ARBA00022833"/>
    </source>
</evidence>
<comment type="similarity">
    <text evidence="2 7">Belongs to the peptidase M14 family.</text>
</comment>
<dbReference type="PROSITE" id="PS52035">
    <property type="entry name" value="PEPTIDASE_M14"/>
    <property type="match status" value="1"/>
</dbReference>
<evidence type="ECO:0000259" key="8">
    <source>
        <dbReference type="PROSITE" id="PS52035"/>
    </source>
</evidence>
<organism evidence="9">
    <name type="scientific">Rhodothermus marinus</name>
    <name type="common">Rhodothermus obamensis</name>
    <dbReference type="NCBI Taxonomy" id="29549"/>
    <lineage>
        <taxon>Bacteria</taxon>
        <taxon>Pseudomonadati</taxon>
        <taxon>Rhodothermota</taxon>
        <taxon>Rhodothermia</taxon>
        <taxon>Rhodothermales</taxon>
        <taxon>Rhodothermaceae</taxon>
        <taxon>Rhodothermus</taxon>
    </lineage>
</organism>
<feature type="domain" description="Peptidase M14" evidence="8">
    <location>
        <begin position="43"/>
        <end position="356"/>
    </location>
</feature>
<dbReference type="Pfam" id="PF00246">
    <property type="entry name" value="Peptidase_M14"/>
    <property type="match status" value="1"/>
</dbReference>
<comment type="caution">
    <text evidence="9">The sequence shown here is derived from an EMBL/GenBank/DDBJ whole genome shotgun (WGS) entry which is preliminary data.</text>
</comment>
<keyword evidence="4" id="KW-0378">Hydrolase</keyword>
<dbReference type="SUPFAM" id="SSF52317">
    <property type="entry name" value="Class I glutamine amidotransferase-like"/>
    <property type="match status" value="1"/>
</dbReference>
<evidence type="ECO:0000256" key="1">
    <source>
        <dbReference type="ARBA" id="ARBA00001947"/>
    </source>
</evidence>